<comment type="caution">
    <text evidence="5">The sequence shown here is derived from an EMBL/GenBank/DDBJ whole genome shotgun (WGS) entry which is preliminary data.</text>
</comment>
<keyword evidence="3" id="KW-0479">Metal-binding</keyword>
<dbReference type="PANTHER" id="PTHR31009">
    <property type="entry name" value="S-ADENOSYL-L-METHIONINE:CARBOXYL METHYLTRANSFERASE FAMILY PROTEIN"/>
    <property type="match status" value="1"/>
</dbReference>
<dbReference type="InterPro" id="IPR042086">
    <property type="entry name" value="MeTrfase_capping"/>
</dbReference>
<organism evidence="5 6">
    <name type="scientific">Trifolium pratense</name>
    <name type="common">Red clover</name>
    <dbReference type="NCBI Taxonomy" id="57577"/>
    <lineage>
        <taxon>Eukaryota</taxon>
        <taxon>Viridiplantae</taxon>
        <taxon>Streptophyta</taxon>
        <taxon>Embryophyta</taxon>
        <taxon>Tracheophyta</taxon>
        <taxon>Spermatophyta</taxon>
        <taxon>Magnoliopsida</taxon>
        <taxon>eudicotyledons</taxon>
        <taxon>Gunneridae</taxon>
        <taxon>Pentapetalae</taxon>
        <taxon>rosids</taxon>
        <taxon>fabids</taxon>
        <taxon>Fabales</taxon>
        <taxon>Fabaceae</taxon>
        <taxon>Papilionoideae</taxon>
        <taxon>50 kb inversion clade</taxon>
        <taxon>NPAAA clade</taxon>
        <taxon>Hologalegina</taxon>
        <taxon>IRL clade</taxon>
        <taxon>Trifolieae</taxon>
        <taxon>Trifolium</taxon>
    </lineage>
</organism>
<sequence>MEEQMDTFNIPQYAPSSSEVKLEILKEGSFTIDRLEVTEIHWNAYNDWNDTNFESSLPKSRIDGAINVTNCMRAVAEPLLANHFGEAIIDEVFVRYQEILVDRMSKEKTEFINVSISMTKKV</sequence>
<dbReference type="SUPFAM" id="SSF53335">
    <property type="entry name" value="S-adenosyl-L-methionine-dependent methyltransferases"/>
    <property type="match status" value="1"/>
</dbReference>
<protein>
    <submittedName>
        <fullName evidence="5">Salicylate O-methyltransferase-like protein</fullName>
    </submittedName>
</protein>
<evidence type="ECO:0000313" key="6">
    <source>
        <dbReference type="Proteomes" id="UP000236291"/>
    </source>
</evidence>
<keyword evidence="4" id="KW-0460">Magnesium</keyword>
<dbReference type="GO" id="GO:0046872">
    <property type="term" value="F:metal ion binding"/>
    <property type="evidence" value="ECO:0007669"/>
    <property type="project" value="UniProtKB-KW"/>
</dbReference>
<proteinExistence type="predicted"/>
<keyword evidence="1 5" id="KW-0489">Methyltransferase</keyword>
<dbReference type="GO" id="GO:0008168">
    <property type="term" value="F:methyltransferase activity"/>
    <property type="evidence" value="ECO:0007669"/>
    <property type="project" value="UniProtKB-KW"/>
</dbReference>
<evidence type="ECO:0000256" key="4">
    <source>
        <dbReference type="ARBA" id="ARBA00022842"/>
    </source>
</evidence>
<gene>
    <name evidence="5" type="ORF">L195_g009637</name>
</gene>
<evidence type="ECO:0000256" key="3">
    <source>
        <dbReference type="ARBA" id="ARBA00022723"/>
    </source>
</evidence>
<evidence type="ECO:0000256" key="1">
    <source>
        <dbReference type="ARBA" id="ARBA00022603"/>
    </source>
</evidence>
<keyword evidence="2 5" id="KW-0808">Transferase</keyword>
<dbReference type="EMBL" id="ASHM01005724">
    <property type="protein sequence ID" value="PNY12991.1"/>
    <property type="molecule type" value="Genomic_DNA"/>
</dbReference>
<dbReference type="Gene3D" id="3.40.50.150">
    <property type="entry name" value="Vaccinia Virus protein VP39"/>
    <property type="match status" value="1"/>
</dbReference>
<dbReference type="Proteomes" id="UP000236291">
    <property type="component" value="Unassembled WGS sequence"/>
</dbReference>
<dbReference type="AlphaFoldDB" id="A0A2K3PCH5"/>
<dbReference type="InterPro" id="IPR005299">
    <property type="entry name" value="MeTrfase_7"/>
</dbReference>
<evidence type="ECO:0000256" key="2">
    <source>
        <dbReference type="ARBA" id="ARBA00022679"/>
    </source>
</evidence>
<accession>A0A2K3PCH5</accession>
<dbReference type="Pfam" id="PF03492">
    <property type="entry name" value="Methyltransf_7"/>
    <property type="match status" value="1"/>
</dbReference>
<dbReference type="Gene3D" id="1.10.1200.270">
    <property type="entry name" value="Methyltransferase, alpha-helical capping domain"/>
    <property type="match status" value="1"/>
</dbReference>
<dbReference type="STRING" id="57577.A0A2K3PCH5"/>
<evidence type="ECO:0000313" key="5">
    <source>
        <dbReference type="EMBL" id="PNY12991.1"/>
    </source>
</evidence>
<dbReference type="GO" id="GO:0032259">
    <property type="term" value="P:methylation"/>
    <property type="evidence" value="ECO:0007669"/>
    <property type="project" value="UniProtKB-KW"/>
</dbReference>
<reference evidence="5 6" key="1">
    <citation type="journal article" date="2014" name="Am. J. Bot.">
        <title>Genome assembly and annotation for red clover (Trifolium pratense; Fabaceae).</title>
        <authorList>
            <person name="Istvanek J."/>
            <person name="Jaros M."/>
            <person name="Krenek A."/>
            <person name="Repkova J."/>
        </authorList>
    </citation>
    <scope>NUCLEOTIDE SEQUENCE [LARGE SCALE GENOMIC DNA]</scope>
    <source>
        <strain evidence="6">cv. Tatra</strain>
        <tissue evidence="5">Young leaves</tissue>
    </source>
</reference>
<dbReference type="InterPro" id="IPR029063">
    <property type="entry name" value="SAM-dependent_MTases_sf"/>
</dbReference>
<name>A0A2K3PCH5_TRIPR</name>
<reference evidence="5 6" key="2">
    <citation type="journal article" date="2017" name="Front. Plant Sci.">
        <title>Gene Classification and Mining of Molecular Markers Useful in Red Clover (Trifolium pratense) Breeding.</title>
        <authorList>
            <person name="Istvanek J."/>
            <person name="Dluhosova J."/>
            <person name="Dluhos P."/>
            <person name="Patkova L."/>
            <person name="Nedelnik J."/>
            <person name="Repkova J."/>
        </authorList>
    </citation>
    <scope>NUCLEOTIDE SEQUENCE [LARGE SCALE GENOMIC DNA]</scope>
    <source>
        <strain evidence="6">cv. Tatra</strain>
        <tissue evidence="5">Young leaves</tissue>
    </source>
</reference>